<protein>
    <recommendedName>
        <fullName evidence="4">Ubiquinol-cytochrome-c reductase complex assembly factor 3</fullName>
    </recommendedName>
</protein>
<name>A0ABN8J9L2_9NEOP</name>
<keyword evidence="1" id="KW-0472">Membrane</keyword>
<proteinExistence type="predicted"/>
<organism evidence="2 3">
    <name type="scientific">Iphiclides podalirius</name>
    <name type="common">scarce swallowtail</name>
    <dbReference type="NCBI Taxonomy" id="110791"/>
    <lineage>
        <taxon>Eukaryota</taxon>
        <taxon>Metazoa</taxon>
        <taxon>Ecdysozoa</taxon>
        <taxon>Arthropoda</taxon>
        <taxon>Hexapoda</taxon>
        <taxon>Insecta</taxon>
        <taxon>Pterygota</taxon>
        <taxon>Neoptera</taxon>
        <taxon>Endopterygota</taxon>
        <taxon>Lepidoptera</taxon>
        <taxon>Glossata</taxon>
        <taxon>Ditrysia</taxon>
        <taxon>Papilionoidea</taxon>
        <taxon>Papilionidae</taxon>
        <taxon>Papilioninae</taxon>
        <taxon>Iphiclides</taxon>
    </lineage>
</organism>
<evidence type="ECO:0000313" key="2">
    <source>
        <dbReference type="EMBL" id="CAH2076969.1"/>
    </source>
</evidence>
<reference evidence="2" key="1">
    <citation type="submission" date="2022-03" db="EMBL/GenBank/DDBJ databases">
        <authorList>
            <person name="Martin H S."/>
        </authorList>
    </citation>
    <scope>NUCLEOTIDE SEQUENCE</scope>
</reference>
<feature type="non-terminal residue" evidence="2">
    <location>
        <position position="75"/>
    </location>
</feature>
<evidence type="ECO:0008006" key="4">
    <source>
        <dbReference type="Google" id="ProtNLM"/>
    </source>
</evidence>
<dbReference type="EMBL" id="OW152821">
    <property type="protein sequence ID" value="CAH2076969.1"/>
    <property type="molecule type" value="Genomic_DNA"/>
</dbReference>
<dbReference type="Proteomes" id="UP000837857">
    <property type="component" value="Chromosome 9"/>
</dbReference>
<evidence type="ECO:0000313" key="3">
    <source>
        <dbReference type="Proteomes" id="UP000837857"/>
    </source>
</evidence>
<evidence type="ECO:0000256" key="1">
    <source>
        <dbReference type="SAM" id="Phobius"/>
    </source>
</evidence>
<accession>A0ABN8J9L2</accession>
<gene>
    <name evidence="2" type="ORF">IPOD504_LOCUS17489</name>
</gene>
<sequence length="75" mass="8591">MSVAVRSSFWVLIFGTLGYGLFKVVKPDNELLEKFDQESKHTDTRKFSRDTIAVLKESTNPDSEISKKIDNLLKK</sequence>
<keyword evidence="1" id="KW-0812">Transmembrane</keyword>
<feature type="transmembrane region" description="Helical" evidence="1">
    <location>
        <begin position="6"/>
        <end position="25"/>
    </location>
</feature>
<keyword evidence="3" id="KW-1185">Reference proteome</keyword>
<keyword evidence="1" id="KW-1133">Transmembrane helix</keyword>